<comment type="caution">
    <text evidence="1">The sequence shown here is derived from an EMBL/GenBank/DDBJ whole genome shotgun (WGS) entry which is preliminary data.</text>
</comment>
<sequence length="82" mass="9557">MCHKCQLSTRRHNATVLPSLAITLHHHRHYNTAPPHSRPSRQHEALCIGVFRKRRKQLSGKKEPDLLIFTRPRGQRSYVVIS</sequence>
<organism evidence="1 2">
    <name type="scientific">Portunus trituberculatus</name>
    <name type="common">Swimming crab</name>
    <name type="synonym">Neptunus trituberculatus</name>
    <dbReference type="NCBI Taxonomy" id="210409"/>
    <lineage>
        <taxon>Eukaryota</taxon>
        <taxon>Metazoa</taxon>
        <taxon>Ecdysozoa</taxon>
        <taxon>Arthropoda</taxon>
        <taxon>Crustacea</taxon>
        <taxon>Multicrustacea</taxon>
        <taxon>Malacostraca</taxon>
        <taxon>Eumalacostraca</taxon>
        <taxon>Eucarida</taxon>
        <taxon>Decapoda</taxon>
        <taxon>Pleocyemata</taxon>
        <taxon>Brachyura</taxon>
        <taxon>Eubrachyura</taxon>
        <taxon>Portunoidea</taxon>
        <taxon>Portunidae</taxon>
        <taxon>Portuninae</taxon>
        <taxon>Portunus</taxon>
    </lineage>
</organism>
<evidence type="ECO:0000313" key="2">
    <source>
        <dbReference type="Proteomes" id="UP000324222"/>
    </source>
</evidence>
<name>A0A5B7KIF7_PORTR</name>
<accession>A0A5B7KIF7</accession>
<dbReference type="Proteomes" id="UP000324222">
    <property type="component" value="Unassembled WGS sequence"/>
</dbReference>
<dbReference type="EMBL" id="VSRR010144237">
    <property type="protein sequence ID" value="MPD05068.1"/>
    <property type="molecule type" value="Genomic_DNA"/>
</dbReference>
<keyword evidence="2" id="KW-1185">Reference proteome</keyword>
<protein>
    <submittedName>
        <fullName evidence="1">Uncharacterized protein</fullName>
    </submittedName>
</protein>
<reference evidence="1 2" key="1">
    <citation type="submission" date="2019-05" db="EMBL/GenBank/DDBJ databases">
        <title>Another draft genome of Portunus trituberculatus and its Hox gene families provides insights of decapod evolution.</title>
        <authorList>
            <person name="Jeong J.-H."/>
            <person name="Song I."/>
            <person name="Kim S."/>
            <person name="Choi T."/>
            <person name="Kim D."/>
            <person name="Ryu S."/>
            <person name="Kim W."/>
        </authorList>
    </citation>
    <scope>NUCLEOTIDE SEQUENCE [LARGE SCALE GENOMIC DNA]</scope>
    <source>
        <tissue evidence="1">Muscle</tissue>
    </source>
</reference>
<proteinExistence type="predicted"/>
<evidence type="ECO:0000313" key="1">
    <source>
        <dbReference type="EMBL" id="MPD05068.1"/>
    </source>
</evidence>
<gene>
    <name evidence="1" type="ORF">E2C01_100791</name>
</gene>
<dbReference type="AlphaFoldDB" id="A0A5B7KIF7"/>